<dbReference type="GO" id="GO:0005737">
    <property type="term" value="C:cytoplasm"/>
    <property type="evidence" value="ECO:0007669"/>
    <property type="project" value="TreeGrafter"/>
</dbReference>
<accession>A0A4X2KZT0</accession>
<gene>
    <name evidence="2" type="primary">CYREN</name>
</gene>
<feature type="compositionally biased region" description="Polar residues" evidence="1">
    <location>
        <begin position="58"/>
        <end position="69"/>
    </location>
</feature>
<reference evidence="2" key="2">
    <citation type="submission" date="2025-08" db="UniProtKB">
        <authorList>
            <consortium name="Ensembl"/>
        </authorList>
    </citation>
    <scope>IDENTIFICATION</scope>
</reference>
<dbReference type="GO" id="GO:2001033">
    <property type="term" value="P:negative regulation of double-strand break repair via nonhomologous end joining"/>
    <property type="evidence" value="ECO:0007669"/>
    <property type="project" value="InterPro"/>
</dbReference>
<dbReference type="GeneTree" id="ENSGT00390000013192"/>
<feature type="compositionally biased region" description="Low complexity" evidence="1">
    <location>
        <begin position="39"/>
        <end position="49"/>
    </location>
</feature>
<protein>
    <recommendedName>
        <fullName evidence="4">Cell cycle regulator of NHEJ</fullName>
    </recommendedName>
</protein>
<feature type="region of interest" description="Disordered" evidence="1">
    <location>
        <begin position="26"/>
        <end position="83"/>
    </location>
</feature>
<dbReference type="Proteomes" id="UP000314987">
    <property type="component" value="Unassembled WGS sequence"/>
</dbReference>
<evidence type="ECO:0000256" key="1">
    <source>
        <dbReference type="SAM" id="MobiDB-lite"/>
    </source>
</evidence>
<dbReference type="Pfam" id="PF15325">
    <property type="entry name" value="MRI"/>
    <property type="match status" value="1"/>
</dbReference>
<keyword evidence="3" id="KW-1185">Reference proteome</keyword>
<dbReference type="Ensembl" id="ENSVURT00010020277.1">
    <property type="protein sequence ID" value="ENSVURP00010017854.1"/>
    <property type="gene ID" value="ENSVURG00010013643.1"/>
</dbReference>
<dbReference type="PANTHER" id="PTHR14566">
    <property type="entry name" value="CELL CYCLE REGULATOR OF NON-HOMOLOGOUS END JOINING"/>
    <property type="match status" value="1"/>
</dbReference>
<proteinExistence type="predicted"/>
<evidence type="ECO:0000313" key="2">
    <source>
        <dbReference type="Ensembl" id="ENSVURP00010017854.1"/>
    </source>
</evidence>
<dbReference type="GO" id="GO:0006303">
    <property type="term" value="P:double-strand break repair via nonhomologous end joining"/>
    <property type="evidence" value="ECO:0007669"/>
    <property type="project" value="TreeGrafter"/>
</dbReference>
<evidence type="ECO:0000313" key="3">
    <source>
        <dbReference type="Proteomes" id="UP000314987"/>
    </source>
</evidence>
<dbReference type="InterPro" id="IPR028278">
    <property type="entry name" value="MRI"/>
</dbReference>
<dbReference type="OMA" id="VLPTWMT"/>
<reference evidence="2" key="3">
    <citation type="submission" date="2025-09" db="UniProtKB">
        <authorList>
            <consortium name="Ensembl"/>
        </authorList>
    </citation>
    <scope>IDENTIFICATION</scope>
</reference>
<sequence length="95" mass="10611">MNEAELVDVALGILIECRKQEKPLEHTLLLGTDNPNHTESPWASESSSSGEEEVNDALRTSLSGKQEYSASGHKKNSEDEEDEDALKYVREIFFS</sequence>
<dbReference type="AlphaFoldDB" id="A0A4X2KZT0"/>
<name>A0A4X2KZT0_VOMUR</name>
<dbReference type="GO" id="GO:0005634">
    <property type="term" value="C:nucleus"/>
    <property type="evidence" value="ECO:0007669"/>
    <property type="project" value="TreeGrafter"/>
</dbReference>
<evidence type="ECO:0008006" key="4">
    <source>
        <dbReference type="Google" id="ProtNLM"/>
    </source>
</evidence>
<dbReference type="PANTHER" id="PTHR14566:SF0">
    <property type="entry name" value="CELL CYCLE REGULATOR OF NON-HOMOLOGOUS END JOINING"/>
    <property type="match status" value="1"/>
</dbReference>
<organism evidence="2 3">
    <name type="scientific">Vombatus ursinus</name>
    <name type="common">Common wombat</name>
    <dbReference type="NCBI Taxonomy" id="29139"/>
    <lineage>
        <taxon>Eukaryota</taxon>
        <taxon>Metazoa</taxon>
        <taxon>Chordata</taxon>
        <taxon>Craniata</taxon>
        <taxon>Vertebrata</taxon>
        <taxon>Euteleostomi</taxon>
        <taxon>Mammalia</taxon>
        <taxon>Metatheria</taxon>
        <taxon>Diprotodontia</taxon>
        <taxon>Vombatidae</taxon>
        <taxon>Vombatus</taxon>
    </lineage>
</organism>
<reference evidence="3" key="1">
    <citation type="submission" date="2018-12" db="EMBL/GenBank/DDBJ databases">
        <authorList>
            <person name="Yazar S."/>
        </authorList>
    </citation>
    <scope>NUCLEOTIDE SEQUENCE [LARGE SCALE GENOMIC DNA]</scope>
</reference>